<proteinExistence type="predicted"/>
<dbReference type="RefSeq" id="WP_310232213.1">
    <property type="nucleotide sequence ID" value="NZ_JAVDWO010000001.1"/>
</dbReference>
<evidence type="ECO:0000313" key="2">
    <source>
        <dbReference type="Proteomes" id="UP001256588"/>
    </source>
</evidence>
<organism evidence="1 2">
    <name type="scientific">Luteimonas terrae</name>
    <dbReference type="NCBI Taxonomy" id="1530191"/>
    <lineage>
        <taxon>Bacteria</taxon>
        <taxon>Pseudomonadati</taxon>
        <taxon>Pseudomonadota</taxon>
        <taxon>Gammaproteobacteria</taxon>
        <taxon>Lysobacterales</taxon>
        <taxon>Lysobacteraceae</taxon>
        <taxon>Luteimonas</taxon>
    </lineage>
</organism>
<accession>A0ABU1XSG6</accession>
<gene>
    <name evidence="1" type="ORF">J2W68_000399</name>
</gene>
<comment type="caution">
    <text evidence="1">The sequence shown here is derived from an EMBL/GenBank/DDBJ whole genome shotgun (WGS) entry which is preliminary data.</text>
</comment>
<reference evidence="1 2" key="1">
    <citation type="submission" date="2023-07" db="EMBL/GenBank/DDBJ databases">
        <title>Sorghum-associated microbial communities from plants grown in Nebraska, USA.</title>
        <authorList>
            <person name="Schachtman D."/>
        </authorList>
    </citation>
    <scope>NUCLEOTIDE SEQUENCE [LARGE SCALE GENOMIC DNA]</scope>
    <source>
        <strain evidence="1 2">4099</strain>
    </source>
</reference>
<protein>
    <submittedName>
        <fullName evidence="1">Uncharacterized protein</fullName>
    </submittedName>
</protein>
<evidence type="ECO:0000313" key="1">
    <source>
        <dbReference type="EMBL" id="MDR7191697.1"/>
    </source>
</evidence>
<dbReference type="Proteomes" id="UP001256588">
    <property type="component" value="Unassembled WGS sequence"/>
</dbReference>
<keyword evidence="2" id="KW-1185">Reference proteome</keyword>
<sequence>MYDDDAGVRIVKATLGRVPNQASGEMRDNVVVHADCGISQ</sequence>
<name>A0ABU1XSG6_9GAMM</name>
<dbReference type="EMBL" id="JAVDWO010000001">
    <property type="protein sequence ID" value="MDR7191697.1"/>
    <property type="molecule type" value="Genomic_DNA"/>
</dbReference>